<dbReference type="GO" id="GO:0051016">
    <property type="term" value="P:barbed-end actin filament capping"/>
    <property type="evidence" value="ECO:0007669"/>
    <property type="project" value="TreeGrafter"/>
</dbReference>
<dbReference type="STRING" id="50376.A0A517LHC8"/>
<evidence type="ECO:0000256" key="7">
    <source>
        <dbReference type="ARBA" id="ARBA00038532"/>
    </source>
</evidence>
<keyword evidence="11" id="KW-1185">Reference proteome</keyword>
<evidence type="ECO:0000256" key="5">
    <source>
        <dbReference type="ARBA" id="ARBA00023203"/>
    </source>
</evidence>
<dbReference type="InterPro" id="IPR002108">
    <property type="entry name" value="ADF-H"/>
</dbReference>
<dbReference type="GO" id="GO:0051015">
    <property type="term" value="F:actin filament binding"/>
    <property type="evidence" value="ECO:0007669"/>
    <property type="project" value="TreeGrafter"/>
</dbReference>
<dbReference type="InterPro" id="IPR029006">
    <property type="entry name" value="ADF-H/Gelsolin-like_dom_sf"/>
</dbReference>
<comment type="subunit">
    <text evidence="7">Interacts with G-actin; ADP-actin form.</text>
</comment>
<evidence type="ECO:0000256" key="1">
    <source>
        <dbReference type="ARBA" id="ARBA00004245"/>
    </source>
</evidence>
<dbReference type="Pfam" id="PF00241">
    <property type="entry name" value="Cofilin_ADF"/>
    <property type="match status" value="2"/>
</dbReference>
<dbReference type="Gene3D" id="3.40.20.10">
    <property type="entry name" value="Severin"/>
    <property type="match status" value="2"/>
</dbReference>
<feature type="domain" description="ADF-H" evidence="9">
    <location>
        <begin position="3"/>
        <end position="138"/>
    </location>
</feature>
<evidence type="ECO:0000313" key="10">
    <source>
        <dbReference type="EMBL" id="QDS75043.1"/>
    </source>
</evidence>
<gene>
    <name evidence="10" type="ORF">FKW77_006214</name>
</gene>
<evidence type="ECO:0000313" key="11">
    <source>
        <dbReference type="Proteomes" id="UP000316270"/>
    </source>
</evidence>
<protein>
    <recommendedName>
        <fullName evidence="9">ADF-H domain-containing protein</fullName>
    </recommendedName>
</protein>
<feature type="region of interest" description="Disordered" evidence="8">
    <location>
        <begin position="306"/>
        <end position="331"/>
    </location>
</feature>
<keyword evidence="6" id="KW-0206">Cytoskeleton</keyword>
<comment type="subcellular location">
    <subcellularLocation>
        <location evidence="1">Cytoplasm</location>
        <location evidence="1">Cytoskeleton</location>
    </subcellularLocation>
</comment>
<evidence type="ECO:0000256" key="3">
    <source>
        <dbReference type="ARBA" id="ARBA00022490"/>
    </source>
</evidence>
<dbReference type="AlphaFoldDB" id="A0A517LHC8"/>
<name>A0A517LHC8_9PEZI</name>
<dbReference type="FunFam" id="3.40.20.10:FF:000042">
    <property type="entry name" value="Actin depolymerizing protein"/>
    <property type="match status" value="1"/>
</dbReference>
<evidence type="ECO:0000256" key="2">
    <source>
        <dbReference type="ARBA" id="ARBA00009557"/>
    </source>
</evidence>
<dbReference type="OrthoDB" id="10006997at2759"/>
<reference evidence="10 11" key="1">
    <citation type="submission" date="2019-07" db="EMBL/GenBank/DDBJ databases">
        <title>Finished genome of Venturia effusa.</title>
        <authorList>
            <person name="Young C.A."/>
            <person name="Cox M.P."/>
            <person name="Ganley A.R.D."/>
            <person name="David W.J."/>
        </authorList>
    </citation>
    <scope>NUCLEOTIDE SEQUENCE [LARGE SCALE GENOMIC DNA]</scope>
    <source>
        <strain evidence="11">albino</strain>
    </source>
</reference>
<dbReference type="CDD" id="cd11285">
    <property type="entry name" value="ADF_Twf-N_like"/>
    <property type="match status" value="1"/>
</dbReference>
<dbReference type="PANTHER" id="PTHR13759:SF1">
    <property type="entry name" value="TWINFILIN"/>
    <property type="match status" value="1"/>
</dbReference>
<proteinExistence type="inferred from homology"/>
<dbReference type="GO" id="GO:0005884">
    <property type="term" value="C:actin filament"/>
    <property type="evidence" value="ECO:0007669"/>
    <property type="project" value="TreeGrafter"/>
</dbReference>
<dbReference type="SUPFAM" id="SSF55753">
    <property type="entry name" value="Actin depolymerizing proteins"/>
    <property type="match status" value="2"/>
</dbReference>
<sequence length="331" mass="35770">MQSGISASQELHDAFSDLKSDTSKRGLIATINKEALIPQITIPSTSQSFSADLSNLQPHLKPNEALYILLRLDTSSPTGPAFTAITYVPDAAPVRQKMLFASTRLTLTRELGGENFTETLFCTLAEELSAEGWKKHEAHERLENPLTEEERNLVGIKEAELTEVGGTGRRGAGYGGSSGLKMTGGDGVVEALSSLGEEGLVMLKIDSSETIVLAEPPVQGVKTSELASHIAASEPRYSFYKHAYNGADGPETATVFIYTCPTATKVKDRMLYASSRRSAETLAEKEAGLKLAKKLEATDPSEITAQTIDDEFVTKQETKSGFSKPKRPGRR</sequence>
<evidence type="ECO:0000256" key="8">
    <source>
        <dbReference type="SAM" id="MobiDB-lite"/>
    </source>
</evidence>
<dbReference type="SMART" id="SM00102">
    <property type="entry name" value="ADF"/>
    <property type="match status" value="2"/>
</dbReference>
<organism evidence="10 11">
    <name type="scientific">Venturia effusa</name>
    <dbReference type="NCBI Taxonomy" id="50376"/>
    <lineage>
        <taxon>Eukaryota</taxon>
        <taxon>Fungi</taxon>
        <taxon>Dikarya</taxon>
        <taxon>Ascomycota</taxon>
        <taxon>Pezizomycotina</taxon>
        <taxon>Dothideomycetes</taxon>
        <taxon>Pleosporomycetidae</taxon>
        <taxon>Venturiales</taxon>
        <taxon>Venturiaceae</taxon>
        <taxon>Venturia</taxon>
    </lineage>
</organism>
<accession>A0A517LHC8</accession>
<dbReference type="GO" id="GO:0003785">
    <property type="term" value="F:actin monomer binding"/>
    <property type="evidence" value="ECO:0007669"/>
    <property type="project" value="TreeGrafter"/>
</dbReference>
<dbReference type="GO" id="GO:0005737">
    <property type="term" value="C:cytoplasm"/>
    <property type="evidence" value="ECO:0007669"/>
    <property type="project" value="TreeGrafter"/>
</dbReference>
<keyword evidence="5" id="KW-0009">Actin-binding</keyword>
<dbReference type="Proteomes" id="UP000316270">
    <property type="component" value="Chromosome 12"/>
</dbReference>
<dbReference type="InterPro" id="IPR028458">
    <property type="entry name" value="Twinfilin"/>
</dbReference>
<dbReference type="GO" id="GO:0030042">
    <property type="term" value="P:actin filament depolymerization"/>
    <property type="evidence" value="ECO:0007669"/>
    <property type="project" value="TreeGrafter"/>
</dbReference>
<evidence type="ECO:0000256" key="4">
    <source>
        <dbReference type="ARBA" id="ARBA00022737"/>
    </source>
</evidence>
<keyword evidence="4" id="KW-0677">Repeat</keyword>
<feature type="domain" description="ADF-H" evidence="9">
    <location>
        <begin position="177"/>
        <end position="313"/>
    </location>
</feature>
<evidence type="ECO:0000259" key="9">
    <source>
        <dbReference type="PROSITE" id="PS51263"/>
    </source>
</evidence>
<dbReference type="EMBL" id="CP042196">
    <property type="protein sequence ID" value="QDS75043.1"/>
    <property type="molecule type" value="Genomic_DNA"/>
</dbReference>
<dbReference type="CDD" id="cd11284">
    <property type="entry name" value="ADF_Twf-C_like"/>
    <property type="match status" value="1"/>
</dbReference>
<evidence type="ECO:0000256" key="6">
    <source>
        <dbReference type="ARBA" id="ARBA00023212"/>
    </source>
</evidence>
<dbReference type="PROSITE" id="PS51263">
    <property type="entry name" value="ADF_H"/>
    <property type="match status" value="2"/>
</dbReference>
<comment type="similarity">
    <text evidence="2">Belongs to the actin-binding proteins ADF family. Twinfilin subfamily.</text>
</comment>
<keyword evidence="3" id="KW-0963">Cytoplasm</keyword>
<dbReference type="PANTHER" id="PTHR13759">
    <property type="entry name" value="TWINFILIN"/>
    <property type="match status" value="1"/>
</dbReference>